<feature type="compositionally biased region" description="Basic and acidic residues" evidence="8">
    <location>
        <begin position="520"/>
        <end position="533"/>
    </location>
</feature>
<dbReference type="AlphaFoldDB" id="A0AAF0PS99"/>
<keyword evidence="5" id="KW-0238">DNA-binding</keyword>
<gene>
    <name evidence="10" type="ORF">MTR67_002360</name>
</gene>
<dbReference type="EMBL" id="CP133612">
    <property type="protein sequence ID" value="WMV08975.1"/>
    <property type="molecule type" value="Genomic_DNA"/>
</dbReference>
<name>A0AAF0PS99_SOLVR</name>
<dbReference type="Proteomes" id="UP001234989">
    <property type="component" value="Chromosome 1"/>
</dbReference>
<evidence type="ECO:0000256" key="7">
    <source>
        <dbReference type="PROSITE-ProRule" id="PRU00325"/>
    </source>
</evidence>
<dbReference type="InterPro" id="IPR018289">
    <property type="entry name" value="MULE_transposase_dom"/>
</dbReference>
<feature type="compositionally biased region" description="Basic residues" evidence="8">
    <location>
        <begin position="328"/>
        <end position="342"/>
    </location>
</feature>
<dbReference type="PANTHER" id="PTHR31973:SF197">
    <property type="entry name" value="SWIM-TYPE DOMAIN-CONTAINING PROTEIN"/>
    <property type="match status" value="1"/>
</dbReference>
<evidence type="ECO:0000256" key="5">
    <source>
        <dbReference type="ARBA" id="ARBA00023125"/>
    </source>
</evidence>
<keyword evidence="2" id="KW-0479">Metal-binding</keyword>
<keyword evidence="11" id="KW-1185">Reference proteome</keyword>
<dbReference type="Pfam" id="PF04434">
    <property type="entry name" value="SWIM"/>
    <property type="match status" value="1"/>
</dbReference>
<accession>A0AAF0PS99</accession>
<evidence type="ECO:0000256" key="8">
    <source>
        <dbReference type="SAM" id="MobiDB-lite"/>
    </source>
</evidence>
<dbReference type="InterPro" id="IPR001207">
    <property type="entry name" value="Transposase_mutator"/>
</dbReference>
<keyword evidence="6" id="KW-0233">DNA recombination</keyword>
<feature type="region of interest" description="Disordered" evidence="8">
    <location>
        <begin position="620"/>
        <end position="645"/>
    </location>
</feature>
<evidence type="ECO:0000313" key="11">
    <source>
        <dbReference type="Proteomes" id="UP001234989"/>
    </source>
</evidence>
<dbReference type="InterPro" id="IPR006564">
    <property type="entry name" value="Znf_PMZ"/>
</dbReference>
<feature type="compositionally biased region" description="Polar residues" evidence="8">
    <location>
        <begin position="419"/>
        <end position="434"/>
    </location>
</feature>
<evidence type="ECO:0000256" key="6">
    <source>
        <dbReference type="ARBA" id="ARBA00023172"/>
    </source>
</evidence>
<dbReference type="PROSITE" id="PS50966">
    <property type="entry name" value="ZF_SWIM"/>
    <property type="match status" value="1"/>
</dbReference>
<dbReference type="GO" id="GO:0004803">
    <property type="term" value="F:transposase activity"/>
    <property type="evidence" value="ECO:0007669"/>
    <property type="project" value="InterPro"/>
</dbReference>
<reference evidence="10" key="1">
    <citation type="submission" date="2023-08" db="EMBL/GenBank/DDBJ databases">
        <title>A de novo genome assembly of Solanum verrucosum Schlechtendal, a Mexican diploid species geographically isolated from the other diploid A-genome species in potato relatives.</title>
        <authorList>
            <person name="Hosaka K."/>
        </authorList>
    </citation>
    <scope>NUCLEOTIDE SEQUENCE</scope>
    <source>
        <tissue evidence="10">Young leaves</tissue>
    </source>
</reference>
<dbReference type="PROSITE" id="PS01007">
    <property type="entry name" value="TRANSPOSASE_MUTATOR"/>
    <property type="match status" value="1"/>
</dbReference>
<sequence>MGDHIVEYGKIFDYKDEILRSNPGSTCVVKVGEEDETGQKIFEGFYVCFNALKKAFFGGARRLIGFDGCFLKGVCKGQLLVAICRDGNNQMLPIAWAVVEVENQFTWTWFLELVKNDLDLGEGHQLSIITDMQKGLEIAVENVLPLVEHRKCARHVLANWCKNWKGVERRRESFNAWILPARYKTIITMLEEIRVKMMKIIGDLREFSNTWITDISPMSLKILQENIEKSMQCNLTWNGERGFEIKHHGFTHTVDIVSRNCSCRSWQLRGIPCPHGVAALHYKELEPIHYVASCYSKETYLNTYAYFIQPMNNMKMWPTSNNSIVKPPKIKKLPGRPSKVRRKEADESRKTGKLSKRGAVMTCSKCGTQRHNKNGCPTRNQAGPSQSTEPSYQAHATESGRGRGTGRVAGGRARASSSTQPPRASSQATTNNESGRGRDTGRVSSSIGVPTQSHGTATNTEIVNGRGRGRGTGTSRGRGRGTGRGRGIPQERNVNEGLGRGRGMTQHSQTSSEATCSGRGLERGKRPVEHEENSGGQTRPFKRPRMVGVGIYQAEDGFTTLNPGLPNRRVINTGTRVTKRADVVTGDIGYTPVRGFKWKGKTTITSSNLERMRAEKVIQTRSAAAATANSQSQTTSSRKTSVPWK</sequence>
<keyword evidence="3 7" id="KW-0863">Zinc-finger</keyword>
<evidence type="ECO:0000256" key="1">
    <source>
        <dbReference type="ARBA" id="ARBA00022578"/>
    </source>
</evidence>
<feature type="compositionally biased region" description="Polar residues" evidence="8">
    <location>
        <begin position="442"/>
        <end position="462"/>
    </location>
</feature>
<organism evidence="10 11">
    <name type="scientific">Solanum verrucosum</name>
    <dbReference type="NCBI Taxonomy" id="315347"/>
    <lineage>
        <taxon>Eukaryota</taxon>
        <taxon>Viridiplantae</taxon>
        <taxon>Streptophyta</taxon>
        <taxon>Embryophyta</taxon>
        <taxon>Tracheophyta</taxon>
        <taxon>Spermatophyta</taxon>
        <taxon>Magnoliopsida</taxon>
        <taxon>eudicotyledons</taxon>
        <taxon>Gunneridae</taxon>
        <taxon>Pentapetalae</taxon>
        <taxon>asterids</taxon>
        <taxon>lamiids</taxon>
        <taxon>Solanales</taxon>
        <taxon>Solanaceae</taxon>
        <taxon>Solanoideae</taxon>
        <taxon>Solaneae</taxon>
        <taxon>Solanum</taxon>
    </lineage>
</organism>
<proteinExistence type="predicted"/>
<dbReference type="SMART" id="SM00575">
    <property type="entry name" value="ZnF_PMZ"/>
    <property type="match status" value="1"/>
</dbReference>
<dbReference type="PANTHER" id="PTHR31973">
    <property type="entry name" value="POLYPROTEIN, PUTATIVE-RELATED"/>
    <property type="match status" value="1"/>
</dbReference>
<evidence type="ECO:0000256" key="4">
    <source>
        <dbReference type="ARBA" id="ARBA00022833"/>
    </source>
</evidence>
<dbReference type="GO" id="GO:0008270">
    <property type="term" value="F:zinc ion binding"/>
    <property type="evidence" value="ECO:0007669"/>
    <property type="project" value="UniProtKB-KW"/>
</dbReference>
<keyword evidence="4" id="KW-0862">Zinc</keyword>
<feature type="domain" description="SWIM-type" evidence="9">
    <location>
        <begin position="252"/>
        <end position="284"/>
    </location>
</feature>
<feature type="compositionally biased region" description="Low complexity" evidence="8">
    <location>
        <begin position="620"/>
        <end position="637"/>
    </location>
</feature>
<dbReference type="Pfam" id="PF10551">
    <property type="entry name" value="MULE"/>
    <property type="match status" value="1"/>
</dbReference>
<feature type="compositionally biased region" description="Polar residues" evidence="8">
    <location>
        <begin position="505"/>
        <end position="515"/>
    </location>
</feature>
<feature type="region of interest" description="Disordered" evidence="8">
    <location>
        <begin position="321"/>
        <end position="543"/>
    </location>
</feature>
<dbReference type="InterPro" id="IPR007527">
    <property type="entry name" value="Znf_SWIM"/>
</dbReference>
<feature type="compositionally biased region" description="Polar residues" evidence="8">
    <location>
        <begin position="374"/>
        <end position="396"/>
    </location>
</feature>
<evidence type="ECO:0000259" key="9">
    <source>
        <dbReference type="PROSITE" id="PS50966"/>
    </source>
</evidence>
<evidence type="ECO:0000313" key="10">
    <source>
        <dbReference type="EMBL" id="WMV08975.1"/>
    </source>
</evidence>
<keyword evidence="1" id="KW-0815">Transposition</keyword>
<evidence type="ECO:0000256" key="2">
    <source>
        <dbReference type="ARBA" id="ARBA00022723"/>
    </source>
</evidence>
<dbReference type="GO" id="GO:0003677">
    <property type="term" value="F:DNA binding"/>
    <property type="evidence" value="ECO:0007669"/>
    <property type="project" value="UniProtKB-KW"/>
</dbReference>
<evidence type="ECO:0000256" key="3">
    <source>
        <dbReference type="ARBA" id="ARBA00022771"/>
    </source>
</evidence>
<dbReference type="GO" id="GO:0006313">
    <property type="term" value="P:DNA transposition"/>
    <property type="evidence" value="ECO:0007669"/>
    <property type="project" value="InterPro"/>
</dbReference>
<protein>
    <recommendedName>
        <fullName evidence="9">SWIM-type domain-containing protein</fullName>
    </recommendedName>
</protein>